<organism evidence="2 3">
    <name type="scientific">Shewanella denitrificans (strain OS217 / ATCC BAA-1090 / DSM 15013)</name>
    <dbReference type="NCBI Taxonomy" id="318161"/>
    <lineage>
        <taxon>Bacteria</taxon>
        <taxon>Pseudomonadati</taxon>
        <taxon>Pseudomonadota</taxon>
        <taxon>Gammaproteobacteria</taxon>
        <taxon>Alteromonadales</taxon>
        <taxon>Shewanellaceae</taxon>
        <taxon>Shewanella</taxon>
    </lineage>
</organism>
<dbReference type="HOGENOM" id="CLU_064076_3_2_6"/>
<dbReference type="EMBL" id="CP000302">
    <property type="protein sequence ID" value="ABE55430.1"/>
    <property type="molecule type" value="Genomic_DNA"/>
</dbReference>
<evidence type="ECO:0000313" key="3">
    <source>
        <dbReference type="Proteomes" id="UP000001982"/>
    </source>
</evidence>
<evidence type="ECO:0000256" key="1">
    <source>
        <dbReference type="ARBA" id="ARBA00010333"/>
    </source>
</evidence>
<gene>
    <name evidence="2" type="ordered locus">Sden_2148</name>
</gene>
<dbReference type="SUPFAM" id="SSF53850">
    <property type="entry name" value="Periplasmic binding protein-like II"/>
    <property type="match status" value="1"/>
</dbReference>
<protein>
    <submittedName>
        <fullName evidence="2">Uncharacterized protein</fullName>
    </submittedName>
</protein>
<sequence>MVSIYNLRKVLLFALFGLLSVMDNSVNAKTLALTSLEWPPFSGESLPEQGASIFIVREALAKMGHELEVDFYPWNRAVRLAKKKGNNYHGYFPEYEYDTQEYLFSEAIGISPLGLIEHKDKPLLWQQVQDLNRYSLGVVDGYINTEQLDNMISDGSQKAESVTSDIQNLRKVAVKRIDGAVIDLLVFKYLLHQTRAVKLKSNLKANDKLLANKWLFVAFNNSPEGIFWRETLNQGLERVDIESLFKQYTQRHFTQVFD</sequence>
<comment type="similarity">
    <text evidence="1">Belongs to the bacterial solute-binding protein 3 family.</text>
</comment>
<dbReference type="AlphaFoldDB" id="Q12M96"/>
<dbReference type="PANTHER" id="PTHR35936">
    <property type="entry name" value="MEMBRANE-BOUND LYTIC MUREIN TRANSGLYCOSYLASE F"/>
    <property type="match status" value="1"/>
</dbReference>
<dbReference type="STRING" id="318161.Sden_2148"/>
<evidence type="ECO:0000313" key="2">
    <source>
        <dbReference type="EMBL" id="ABE55430.1"/>
    </source>
</evidence>
<dbReference type="KEGG" id="sdn:Sden_2148"/>
<proteinExistence type="inferred from homology"/>
<name>Q12M96_SHEDO</name>
<dbReference type="PANTHER" id="PTHR35936:SF25">
    <property type="entry name" value="ABC TRANSPORTER SUBSTRATE-BINDING PROTEIN"/>
    <property type="match status" value="1"/>
</dbReference>
<keyword evidence="3" id="KW-1185">Reference proteome</keyword>
<dbReference type="Gene3D" id="3.40.190.10">
    <property type="entry name" value="Periplasmic binding protein-like II"/>
    <property type="match status" value="2"/>
</dbReference>
<dbReference type="eggNOG" id="COG0834">
    <property type="taxonomic scope" value="Bacteria"/>
</dbReference>
<accession>Q12M96</accession>
<reference evidence="2 3" key="1">
    <citation type="submission" date="2006-03" db="EMBL/GenBank/DDBJ databases">
        <title>Complete sequence of Shewanella denitrificans OS217.</title>
        <authorList>
            <consortium name="US DOE Joint Genome Institute"/>
            <person name="Copeland A."/>
            <person name="Lucas S."/>
            <person name="Lapidus A."/>
            <person name="Barry K."/>
            <person name="Detter J.C."/>
            <person name="Glavina del Rio T."/>
            <person name="Hammon N."/>
            <person name="Israni S."/>
            <person name="Dalin E."/>
            <person name="Tice H."/>
            <person name="Pitluck S."/>
            <person name="Brettin T."/>
            <person name="Bruce D."/>
            <person name="Han C."/>
            <person name="Tapia R."/>
            <person name="Gilna P."/>
            <person name="Kiss H."/>
            <person name="Schmutz J."/>
            <person name="Larimer F."/>
            <person name="Land M."/>
            <person name="Hauser L."/>
            <person name="Kyrpides N."/>
            <person name="Lykidis A."/>
            <person name="Richardson P."/>
        </authorList>
    </citation>
    <scope>NUCLEOTIDE SEQUENCE [LARGE SCALE GENOMIC DNA]</scope>
    <source>
        <strain evidence="3">OS217 / ATCC BAA-1090 / DSM 15013</strain>
    </source>
</reference>
<dbReference type="Proteomes" id="UP000001982">
    <property type="component" value="Chromosome"/>
</dbReference>